<dbReference type="Gene3D" id="1.20.930.40">
    <property type="entry name" value="Transferrin receptor-like, dimerisation domain"/>
    <property type="match status" value="1"/>
</dbReference>
<reference evidence="18" key="2">
    <citation type="submission" date="2025-08" db="UniProtKB">
        <authorList>
            <consortium name="Ensembl"/>
        </authorList>
    </citation>
    <scope>IDENTIFICATION</scope>
</reference>
<dbReference type="InterPro" id="IPR036757">
    <property type="entry name" value="TFR-like_dimer_dom_sf"/>
</dbReference>
<dbReference type="InterPro" id="IPR007365">
    <property type="entry name" value="TFR-like_dimer_dom"/>
</dbReference>
<dbReference type="Ensembl" id="ENSSMAT00000061509.1">
    <property type="protein sequence ID" value="ENSSMAP00000054510.1"/>
    <property type="gene ID" value="ENSSMAG00000011340.2"/>
</dbReference>
<evidence type="ECO:0000256" key="2">
    <source>
        <dbReference type="ARBA" id="ARBA00016899"/>
    </source>
</evidence>
<evidence type="ECO:0000256" key="11">
    <source>
        <dbReference type="ARBA" id="ARBA00023157"/>
    </source>
</evidence>
<dbReference type="GO" id="GO:0033572">
    <property type="term" value="P:transferrin transport"/>
    <property type="evidence" value="ECO:0007669"/>
    <property type="project" value="UniProtKB-UniRule"/>
</dbReference>
<sequence length="749" mass="82689">MDQARSTISKFLNGEPHSYTRFNLTQNMEGDNSQVEMKLSSDMEEEVGGNGVGEHLNHNPTNKPYMTQRLRRSPKNLCFMAAATLLIFIIGYLIGYLVHRKKDFAPTAAASTVPFIDAAPVLQETGAAPLMNWDNVKSLLAQKLSAAKFEAVFSDLSSTNHRAGSPGDEVLWNKVFNKFIEYGMDPWIDRHYVKVQDPPVSGSNRFVFKGGLEERPDGFLSYSENGEVTGAVVYAHYGQDKDFMMLQNKNFNLSGRVVLLRAGRISFAEKVANAAKLNASAVLIYPDPTDYSIGDNTPLFGHVHMGSGDPYTPGFPSFNHTQFPPVQSSGLPKIVAQTITTAMATKILRQLQGQAAPGEWACYNKLGNDSDVITVEVNNVLAEKKIYNVFGVIKGLVDPDRYVVIGAQRDAWGPGFAASTVGTSILVELARSISDMVKNGKSLPQSLPMFINVFFSSWTDEFNAGEYGSVGATEWLEVRICSPPGHKAFKVAGSPLMHNLIENTLNEVSPHLEPLKMDDAAYPFLAFSGISSVSFRFTSGSEDYSFFGTKLDTREKLNSVTGNQVPQLAITASRFAGHMALRLVHDHLLQMDLVKYSRLMRSQVSQINVKVKNILRMKPQVLPKALKVVWLASASGSYSRASQKLALDIQKSDLENIAKCRLLNDRIMSVERNFLSPYVSPKESPFRHILLGSGPHTLAALSNHLDFLWTDHPEADADLFRNQFALATWTIQGCANSLAGDIWSLEKDI</sequence>
<dbReference type="SUPFAM" id="SSF47672">
    <property type="entry name" value="Transferrin receptor-like dimerisation domain"/>
    <property type="match status" value="1"/>
</dbReference>
<keyword evidence="6 15" id="KW-0812">Transmembrane</keyword>
<evidence type="ECO:0000256" key="15">
    <source>
        <dbReference type="RuleBase" id="RU367157"/>
    </source>
</evidence>
<evidence type="ECO:0000259" key="17">
    <source>
        <dbReference type="Pfam" id="PF04253"/>
    </source>
</evidence>
<dbReference type="GO" id="GO:0004998">
    <property type="term" value="F:transferrin receptor activity"/>
    <property type="evidence" value="ECO:0007669"/>
    <property type="project" value="UniProtKB-UniRule"/>
</dbReference>
<dbReference type="PANTHER" id="PTHR10404">
    <property type="entry name" value="N-ACETYLATED-ALPHA-LINKED ACIDIC DIPEPTIDASE"/>
    <property type="match status" value="1"/>
</dbReference>
<dbReference type="SUPFAM" id="SSF52025">
    <property type="entry name" value="PA domain"/>
    <property type="match status" value="1"/>
</dbReference>
<keyword evidence="3 15" id="KW-1003">Cell membrane</keyword>
<dbReference type="Gene3D" id="3.50.30.30">
    <property type="match status" value="1"/>
</dbReference>
<keyword evidence="4" id="KW-0597">Phosphoprotein</keyword>
<proteinExistence type="inferred from homology"/>
<comment type="function">
    <text evidence="15">Cellular uptake of iron occurs via receptor-mediated endocytosis of ligand-occupied transferrin receptor into specialized endosomes. Endosomal acidification leads to iron release. The apotransferrin-receptor complex is then recycled to the cell surface with a return to neutral pH and the concomitant loss of affinity of apotransferrin for its receptor. Transferrin receptor is necessary for development of erythrocytes and the nervous system. Acts as a lipid sensor that regulates mitochondrial fusion by regulating activation of the JNK pathway.</text>
</comment>
<evidence type="ECO:0000256" key="5">
    <source>
        <dbReference type="ARBA" id="ARBA00022583"/>
    </source>
</evidence>
<dbReference type="InterPro" id="IPR037324">
    <property type="entry name" value="TfR1/2_PA"/>
</dbReference>
<accession>A0A8D3D4Q1</accession>
<keyword evidence="8 15" id="KW-1133">Transmembrane helix</keyword>
<protein>
    <recommendedName>
        <fullName evidence="2 15">Transferrin receptor protein 1</fullName>
    </recommendedName>
</protein>
<dbReference type="SUPFAM" id="SSF53187">
    <property type="entry name" value="Zn-dependent exopeptidases"/>
    <property type="match status" value="1"/>
</dbReference>
<dbReference type="Pfam" id="PF04253">
    <property type="entry name" value="TFR_dimer"/>
    <property type="match status" value="1"/>
</dbReference>
<evidence type="ECO:0000256" key="3">
    <source>
        <dbReference type="ARBA" id="ARBA00022475"/>
    </source>
</evidence>
<evidence type="ECO:0000256" key="14">
    <source>
        <dbReference type="ARBA" id="ARBA00023288"/>
    </source>
</evidence>
<keyword evidence="9 15" id="KW-0472">Membrane</keyword>
<evidence type="ECO:0000256" key="1">
    <source>
        <dbReference type="ARBA" id="ARBA00005634"/>
    </source>
</evidence>
<dbReference type="GO" id="GO:0031623">
    <property type="term" value="P:receptor internalization"/>
    <property type="evidence" value="ECO:0007669"/>
    <property type="project" value="UniProtKB-UniRule"/>
</dbReference>
<evidence type="ECO:0000256" key="10">
    <source>
        <dbReference type="ARBA" id="ARBA00023139"/>
    </source>
</evidence>
<dbReference type="FunFam" id="3.50.30.30:FF:000010">
    <property type="entry name" value="Transferrin receptor protein 1"/>
    <property type="match status" value="1"/>
</dbReference>
<dbReference type="InterPro" id="IPR039373">
    <property type="entry name" value="Peptidase_M28B"/>
</dbReference>
<gene>
    <name evidence="18" type="primary">C8B</name>
</gene>
<keyword evidence="13 15" id="KW-0325">Glycoprotein</keyword>
<dbReference type="GO" id="GO:0009897">
    <property type="term" value="C:external side of plasma membrane"/>
    <property type="evidence" value="ECO:0007669"/>
    <property type="project" value="TreeGrafter"/>
</dbReference>
<dbReference type="GO" id="GO:0006879">
    <property type="term" value="P:intracellular iron ion homeostasis"/>
    <property type="evidence" value="ECO:0007669"/>
    <property type="project" value="UniProtKB-UniRule"/>
</dbReference>
<keyword evidence="7" id="KW-0735">Signal-anchor</keyword>
<dbReference type="Proteomes" id="UP000694558">
    <property type="component" value="Chromosome 7"/>
</dbReference>
<evidence type="ECO:0000256" key="6">
    <source>
        <dbReference type="ARBA" id="ARBA00022692"/>
    </source>
</evidence>
<keyword evidence="5 15" id="KW-0254">Endocytosis</keyword>
<dbReference type="GO" id="GO:0042470">
    <property type="term" value="C:melanosome"/>
    <property type="evidence" value="ECO:0007669"/>
    <property type="project" value="UniProtKB-SubCell"/>
</dbReference>
<comment type="PTM">
    <text evidence="15">Stearoylated.</text>
</comment>
<evidence type="ECO:0000259" key="16">
    <source>
        <dbReference type="Pfam" id="PF02225"/>
    </source>
</evidence>
<evidence type="ECO:0000256" key="7">
    <source>
        <dbReference type="ARBA" id="ARBA00022968"/>
    </source>
</evidence>
<evidence type="ECO:0000256" key="4">
    <source>
        <dbReference type="ARBA" id="ARBA00022553"/>
    </source>
</evidence>
<dbReference type="Gene3D" id="3.40.630.10">
    <property type="entry name" value="Zn peptidases"/>
    <property type="match status" value="1"/>
</dbReference>
<evidence type="ECO:0000256" key="13">
    <source>
        <dbReference type="ARBA" id="ARBA00023180"/>
    </source>
</evidence>
<evidence type="ECO:0000256" key="8">
    <source>
        <dbReference type="ARBA" id="ARBA00022989"/>
    </source>
</evidence>
<feature type="transmembrane region" description="Helical" evidence="15">
    <location>
        <begin position="77"/>
        <end position="98"/>
    </location>
</feature>
<dbReference type="GeneTree" id="ENSGT00940000160247"/>
<dbReference type="AlphaFoldDB" id="A0A8D3D4Q1"/>
<dbReference type="FunFam" id="1.20.930.40:FF:000002">
    <property type="entry name" value="Transferrin receptor protein 1"/>
    <property type="match status" value="1"/>
</dbReference>
<evidence type="ECO:0000256" key="9">
    <source>
        <dbReference type="ARBA" id="ARBA00023136"/>
    </source>
</evidence>
<keyword evidence="10 15" id="KW-0564">Palmitate</keyword>
<dbReference type="PANTHER" id="PTHR10404:SF26">
    <property type="entry name" value="TRANSFERRIN RECEPTOR PROTEIN 1"/>
    <property type="match status" value="1"/>
</dbReference>
<keyword evidence="12 15" id="KW-0675">Receptor</keyword>
<comment type="similarity">
    <text evidence="1 15">Belongs to the peptidase M28 family. M28B subfamily.</text>
</comment>
<dbReference type="CDD" id="cd02128">
    <property type="entry name" value="PA_TfR"/>
    <property type="match status" value="1"/>
</dbReference>
<dbReference type="InterPro" id="IPR003137">
    <property type="entry name" value="PA_domain"/>
</dbReference>
<comment type="subunit">
    <text evidence="15">Homodimer; disulfide-linked.</text>
</comment>
<keyword evidence="14 15" id="KW-0449">Lipoprotein</keyword>
<reference evidence="18" key="1">
    <citation type="submission" date="2023-05" db="EMBL/GenBank/DDBJ databases">
        <title>High-quality long-read genome of Scophthalmus maximus.</title>
        <authorList>
            <person name="Lien S."/>
            <person name="Martinez P."/>
        </authorList>
    </citation>
    <scope>NUCLEOTIDE SEQUENCE [LARGE SCALE GENOMIC DNA]</scope>
</reference>
<dbReference type="Pfam" id="PF02225">
    <property type="entry name" value="PA"/>
    <property type="match status" value="1"/>
</dbReference>
<feature type="domain" description="PA" evidence="16">
    <location>
        <begin position="228"/>
        <end position="294"/>
    </location>
</feature>
<organism evidence="18 19">
    <name type="scientific">Scophthalmus maximus</name>
    <name type="common">Turbot</name>
    <name type="synonym">Psetta maxima</name>
    <dbReference type="NCBI Taxonomy" id="52904"/>
    <lineage>
        <taxon>Eukaryota</taxon>
        <taxon>Metazoa</taxon>
        <taxon>Chordata</taxon>
        <taxon>Craniata</taxon>
        <taxon>Vertebrata</taxon>
        <taxon>Euteleostomi</taxon>
        <taxon>Actinopterygii</taxon>
        <taxon>Neopterygii</taxon>
        <taxon>Teleostei</taxon>
        <taxon>Neoteleostei</taxon>
        <taxon>Acanthomorphata</taxon>
        <taxon>Carangaria</taxon>
        <taxon>Pleuronectiformes</taxon>
        <taxon>Pleuronectoidei</taxon>
        <taxon>Scophthalmidae</taxon>
        <taxon>Scophthalmus</taxon>
    </lineage>
</organism>
<evidence type="ECO:0000256" key="12">
    <source>
        <dbReference type="ARBA" id="ARBA00023170"/>
    </source>
</evidence>
<dbReference type="InterPro" id="IPR046450">
    <property type="entry name" value="PA_dom_sf"/>
</dbReference>
<name>A0A8D3D4Q1_SCOMX</name>
<feature type="domain" description="Transferrin receptor-like dimerisation" evidence="17">
    <location>
        <begin position="633"/>
        <end position="738"/>
    </location>
</feature>
<keyword evidence="11" id="KW-1015">Disulfide bond</keyword>
<evidence type="ECO:0000313" key="19">
    <source>
        <dbReference type="Proteomes" id="UP000694558"/>
    </source>
</evidence>
<comment type="subcellular location">
    <subcellularLocation>
        <location evidence="15">Cell membrane</location>
        <topology evidence="15">Single-pass type II membrane protein</topology>
    </subcellularLocation>
    <subcellularLocation>
        <location evidence="15">Melanosome</location>
    </subcellularLocation>
</comment>
<evidence type="ECO:0000313" key="18">
    <source>
        <dbReference type="Ensembl" id="ENSSMAP00000054510.1"/>
    </source>
</evidence>